<name>A0A2M8KTD9_9BACT</name>
<keyword evidence="1" id="KW-0812">Transmembrane</keyword>
<comment type="caution">
    <text evidence="2">The sequence shown here is derived from an EMBL/GenBank/DDBJ whole genome shotgun (WGS) entry which is preliminary data.</text>
</comment>
<keyword evidence="1" id="KW-0472">Membrane</keyword>
<protein>
    <recommendedName>
        <fullName evidence="4">PPM-type phosphatase domain-containing protein</fullName>
    </recommendedName>
</protein>
<dbReference type="AlphaFoldDB" id="A0A2M8KTD9"/>
<dbReference type="Proteomes" id="UP000229554">
    <property type="component" value="Unassembled WGS sequence"/>
</dbReference>
<evidence type="ECO:0000256" key="1">
    <source>
        <dbReference type="SAM" id="Phobius"/>
    </source>
</evidence>
<accession>A0A2M8KTD9</accession>
<gene>
    <name evidence="2" type="ORF">COU88_00875</name>
</gene>
<evidence type="ECO:0000313" key="2">
    <source>
        <dbReference type="EMBL" id="PJE63192.1"/>
    </source>
</evidence>
<dbReference type="SUPFAM" id="SSF63825">
    <property type="entry name" value="YWTD domain"/>
    <property type="match status" value="1"/>
</dbReference>
<reference evidence="3" key="1">
    <citation type="submission" date="2017-09" db="EMBL/GenBank/DDBJ databases">
        <title>Depth-based differentiation of microbial function through sediment-hosted aquifers and enrichment of novel symbionts in the deep terrestrial subsurface.</title>
        <authorList>
            <person name="Probst A.J."/>
            <person name="Ladd B."/>
            <person name="Jarett J.K."/>
            <person name="Geller-Mcgrath D.E."/>
            <person name="Sieber C.M.K."/>
            <person name="Emerson J.B."/>
            <person name="Anantharaman K."/>
            <person name="Thomas B.C."/>
            <person name="Malmstrom R."/>
            <person name="Stieglmeier M."/>
            <person name="Klingl A."/>
            <person name="Woyke T."/>
            <person name="Ryan C.M."/>
            <person name="Banfield J.F."/>
        </authorList>
    </citation>
    <scope>NUCLEOTIDE SEQUENCE [LARGE SCALE GENOMIC DNA]</scope>
</reference>
<evidence type="ECO:0000313" key="3">
    <source>
        <dbReference type="Proteomes" id="UP000229554"/>
    </source>
</evidence>
<dbReference type="EMBL" id="PFED01000037">
    <property type="protein sequence ID" value="PJE63192.1"/>
    <property type="molecule type" value="Genomic_DNA"/>
</dbReference>
<sequence length="563" mass="62576">MHHIKHAIFLGKNSENSVTFFIAQHQVYIIGEVVGKNASEQSKAVSEKIRSELLYSTISSSSVLVELIEKAVARAQGVSVSWSALSLSQDTSYVATTMGSVLMYDTSTLYCACSQNEHKHGPIKPDTTFFLTTPPLTKILTTIETHLKNAPHPKLVTDALYENIPEDQQVGTACIVIYVEEDVPTTPQIEPEEGPAKARFSIQPRHLKGALSLIVFAVLIFIVGNFVFGMIETKRNASINLAITTIGKGVDALSTGSAKDPQKLAREITDLETQLKQLTSKKLSSTQASSVQVLHAKIKDAKGTVGNVQVSKEELFFDIRLIHKDAQISVMTITNSTAVILDKKRNKIYTLELAAKNKNEFTPKTGTTPLFASLVQDSVVYIDIKNGIYKETDGSFEKIVSKEDWGSLKGLETFNSNIYALDTTRDEIYKYTPVESGYSSKISYFQPGSAIDLARAKQIVIDYYVYLLTNDSLYKFNGGAREDLSISEKIQLSDVRAIYTDSDSSFLYLLDPVHTRVIVLDKKGATIRSIFNPLLKNVQYFGVYKDTRLIFLHNNKLYMLDNL</sequence>
<proteinExistence type="predicted"/>
<organism evidence="2 3">
    <name type="scientific">Candidatus Roizmanbacteria bacterium CG10_big_fil_rev_8_21_14_0_10_39_6</name>
    <dbReference type="NCBI Taxonomy" id="1974853"/>
    <lineage>
        <taxon>Bacteria</taxon>
        <taxon>Candidatus Roizmaniibacteriota</taxon>
    </lineage>
</organism>
<feature type="transmembrane region" description="Helical" evidence="1">
    <location>
        <begin position="209"/>
        <end position="231"/>
    </location>
</feature>
<evidence type="ECO:0008006" key="4">
    <source>
        <dbReference type="Google" id="ProtNLM"/>
    </source>
</evidence>
<keyword evidence="1" id="KW-1133">Transmembrane helix</keyword>